<evidence type="ECO:0000256" key="5">
    <source>
        <dbReference type="ARBA" id="ARBA00022574"/>
    </source>
</evidence>
<keyword evidence="9" id="KW-0833">Ubl conjugation pathway</keyword>
<feature type="region of interest" description="Disordered" evidence="13">
    <location>
        <begin position="281"/>
        <end position="311"/>
    </location>
</feature>
<evidence type="ECO:0000256" key="6">
    <source>
        <dbReference type="ARBA" id="ARBA00022679"/>
    </source>
</evidence>
<dbReference type="PANTHER" id="PTHR16047">
    <property type="entry name" value="RFWD3 PROTEIN"/>
    <property type="match status" value="1"/>
</dbReference>
<sequence length="674" mass="72434">MPRSINDLLYGAASSDEDYAGDSSSNEGDESEGEYADDDLARLQAVVHVANTPTFRPIAGAAADDDDVQILTAAEAAAEVAAAARRAVQDPNASRKRKRPTVETRAEPTECTICCEECTLVGRHRLVALKCGHLFGRKCIERWISERRTCPNCSALVRRTDIRLLFSDHVAVVDNSGLEDMTSKFEEEKKKSCKLEREVEALKQQLVTKTGEAARLNADLISFKKAVADLRCKEPLQLQRRANAAALASGGGLAVPAAVCVASVSVSSATPARQGAVQVTQSQTASHVANRSEEPPLRYSQSPVVSTSQPAPELGSDAFTAAVHKYKPIFDVPLLGARVFSIARSCRFLCVGEDLAHGPHGILMLNCWDPTRGVRVPVHSSDVRDICIHPSEQYVLTVAFDGKLAVTSPHQQKVALQIELPSGRRQGWACSFSGTDPYAIYCGFQDGTVAKYDYRKPTAGEQAIVKTFSLPERQPVHSIKVFKNPEGTEGLAAATFRGLSVWKDVGDVASDANRPVGNGSVGATPIFHVPSDQACFSLASNQLESSQVVVSSRSTPTKHSAFDLRTIGTGRLAPRMEFVGHKAPSVLSRSAMWSEAYGASVVASWSQDIERVTLWNVATHREVRGPEPASLSVASAAMPVVDIQHAVAKNSWSSGVALLGTMTARQLCVYRSGG</sequence>
<evidence type="ECO:0000313" key="15">
    <source>
        <dbReference type="EMBL" id="KAG7392920.1"/>
    </source>
</evidence>
<dbReference type="GO" id="GO:0036297">
    <property type="term" value="P:interstrand cross-link repair"/>
    <property type="evidence" value="ECO:0007669"/>
    <property type="project" value="InterPro"/>
</dbReference>
<dbReference type="GO" id="GO:0005634">
    <property type="term" value="C:nucleus"/>
    <property type="evidence" value="ECO:0007669"/>
    <property type="project" value="UniProtKB-SubCell"/>
</dbReference>
<dbReference type="InterPro" id="IPR001841">
    <property type="entry name" value="Znf_RING"/>
</dbReference>
<keyword evidence="5" id="KW-0853">WD repeat</keyword>
<organism evidence="15 16">
    <name type="scientific">Phytophthora pseudosyringae</name>
    <dbReference type="NCBI Taxonomy" id="221518"/>
    <lineage>
        <taxon>Eukaryota</taxon>
        <taxon>Sar</taxon>
        <taxon>Stramenopiles</taxon>
        <taxon>Oomycota</taxon>
        <taxon>Peronosporomycetes</taxon>
        <taxon>Peronosporales</taxon>
        <taxon>Peronosporaceae</taxon>
        <taxon>Phytophthora</taxon>
    </lineage>
</organism>
<evidence type="ECO:0000256" key="9">
    <source>
        <dbReference type="ARBA" id="ARBA00022786"/>
    </source>
</evidence>
<dbReference type="EMBL" id="JAGDFM010000007">
    <property type="protein sequence ID" value="KAG7392920.1"/>
    <property type="molecule type" value="Genomic_DNA"/>
</dbReference>
<dbReference type="PROSITE" id="PS50089">
    <property type="entry name" value="ZF_RING_2"/>
    <property type="match status" value="1"/>
</dbReference>
<name>A0A8T1WLQ4_9STRA</name>
<keyword evidence="7" id="KW-0677">Repeat</keyword>
<dbReference type="SMART" id="SM00184">
    <property type="entry name" value="RING"/>
    <property type="match status" value="1"/>
</dbReference>
<evidence type="ECO:0000256" key="10">
    <source>
        <dbReference type="ARBA" id="ARBA00023204"/>
    </source>
</evidence>
<feature type="compositionally biased region" description="Polar residues" evidence="13">
    <location>
        <begin position="299"/>
        <end position="310"/>
    </location>
</feature>
<comment type="caution">
    <text evidence="15">The sequence shown here is derived from an EMBL/GenBank/DDBJ whole genome shotgun (WGS) entry which is preliminary data.</text>
</comment>
<evidence type="ECO:0000256" key="4">
    <source>
        <dbReference type="ARBA" id="ARBA00022490"/>
    </source>
</evidence>
<accession>A0A8T1WLQ4</accession>
<dbReference type="Pfam" id="PF23419">
    <property type="entry name" value="WD40_RFWD3"/>
    <property type="match status" value="1"/>
</dbReference>
<dbReference type="GO" id="GO:0004842">
    <property type="term" value="F:ubiquitin-protein transferase activity"/>
    <property type="evidence" value="ECO:0007669"/>
    <property type="project" value="InterPro"/>
</dbReference>
<feature type="region of interest" description="Disordered" evidence="13">
    <location>
        <begin position="1"/>
        <end position="37"/>
    </location>
</feature>
<dbReference type="CDD" id="cd16450">
    <property type="entry name" value="mRING-C3HGC3_RFWD3"/>
    <property type="match status" value="1"/>
</dbReference>
<protein>
    <recommendedName>
        <fullName evidence="14">RING-type domain-containing protein</fullName>
    </recommendedName>
</protein>
<keyword evidence="12" id="KW-0863">Zinc-finger</keyword>
<comment type="subcellular location">
    <subcellularLocation>
        <location evidence="2">Cytoplasm</location>
    </subcellularLocation>
    <subcellularLocation>
        <location evidence="1">Nucleus</location>
    </subcellularLocation>
</comment>
<dbReference type="GO" id="GO:0016567">
    <property type="term" value="P:protein ubiquitination"/>
    <property type="evidence" value="ECO:0007669"/>
    <property type="project" value="InterPro"/>
</dbReference>
<evidence type="ECO:0000259" key="14">
    <source>
        <dbReference type="PROSITE" id="PS50089"/>
    </source>
</evidence>
<evidence type="ECO:0000256" key="3">
    <source>
        <dbReference type="ARBA" id="ARBA00004906"/>
    </source>
</evidence>
<evidence type="ECO:0000256" key="11">
    <source>
        <dbReference type="ARBA" id="ARBA00023242"/>
    </source>
</evidence>
<comment type="pathway">
    <text evidence="3">Protein modification; protein ubiquitination.</text>
</comment>
<evidence type="ECO:0000256" key="1">
    <source>
        <dbReference type="ARBA" id="ARBA00004123"/>
    </source>
</evidence>
<evidence type="ECO:0000313" key="16">
    <source>
        <dbReference type="Proteomes" id="UP000694044"/>
    </source>
</evidence>
<keyword evidence="11" id="KW-0539">Nucleus</keyword>
<reference evidence="15" key="1">
    <citation type="submission" date="2021-02" db="EMBL/GenBank/DDBJ databases">
        <authorList>
            <person name="Palmer J.M."/>
        </authorList>
    </citation>
    <scope>NUCLEOTIDE SEQUENCE</scope>
    <source>
        <strain evidence="15">SCRP734</strain>
    </source>
</reference>
<keyword evidence="6" id="KW-0808">Transferase</keyword>
<keyword evidence="16" id="KW-1185">Reference proteome</keyword>
<dbReference type="GO" id="GO:0005737">
    <property type="term" value="C:cytoplasm"/>
    <property type="evidence" value="ECO:0007669"/>
    <property type="project" value="UniProtKB-SubCell"/>
</dbReference>
<dbReference type="Proteomes" id="UP000694044">
    <property type="component" value="Unassembled WGS sequence"/>
</dbReference>
<proteinExistence type="predicted"/>
<dbReference type="GO" id="GO:0008270">
    <property type="term" value="F:zinc ion binding"/>
    <property type="evidence" value="ECO:0007669"/>
    <property type="project" value="UniProtKB-KW"/>
</dbReference>
<dbReference type="InterPro" id="IPR056527">
    <property type="entry name" value="WD40_RFWD3"/>
</dbReference>
<keyword evidence="12" id="KW-0862">Zinc</keyword>
<dbReference type="InterPro" id="IPR037381">
    <property type="entry name" value="RFWD3"/>
</dbReference>
<dbReference type="Pfam" id="PF13639">
    <property type="entry name" value="zf-RING_2"/>
    <property type="match status" value="1"/>
</dbReference>
<dbReference type="OrthoDB" id="5600418at2759"/>
<feature type="domain" description="RING-type" evidence="14">
    <location>
        <begin position="111"/>
        <end position="154"/>
    </location>
</feature>
<dbReference type="AlphaFoldDB" id="A0A8T1WLQ4"/>
<evidence type="ECO:0000256" key="12">
    <source>
        <dbReference type="PROSITE-ProRule" id="PRU00175"/>
    </source>
</evidence>
<dbReference type="PANTHER" id="PTHR16047:SF7">
    <property type="entry name" value="E3 UBIQUITIN-PROTEIN LIGASE RFWD3"/>
    <property type="match status" value="1"/>
</dbReference>
<gene>
    <name evidence="15" type="ORF">PHYPSEUDO_013408</name>
</gene>
<evidence type="ECO:0000256" key="13">
    <source>
        <dbReference type="SAM" id="MobiDB-lite"/>
    </source>
</evidence>
<keyword evidence="4" id="KW-0963">Cytoplasm</keyword>
<evidence type="ECO:0000256" key="7">
    <source>
        <dbReference type="ARBA" id="ARBA00022737"/>
    </source>
</evidence>
<keyword evidence="10" id="KW-0234">DNA repair</keyword>
<evidence type="ECO:0000256" key="2">
    <source>
        <dbReference type="ARBA" id="ARBA00004496"/>
    </source>
</evidence>
<feature type="compositionally biased region" description="Acidic residues" evidence="13">
    <location>
        <begin position="27"/>
        <end position="37"/>
    </location>
</feature>
<keyword evidence="12" id="KW-0479">Metal-binding</keyword>
<keyword evidence="8" id="KW-0227">DNA damage</keyword>
<evidence type="ECO:0000256" key="8">
    <source>
        <dbReference type="ARBA" id="ARBA00022763"/>
    </source>
</evidence>